<dbReference type="PATRIC" id="fig|1423740.3.peg.1310"/>
<dbReference type="UniPathway" id="UPA00142">
    <property type="reaction ID" value="UER00209"/>
</dbReference>
<keyword evidence="6" id="KW-0067">ATP-binding</keyword>
<dbReference type="EC" id="6.3.2.2" evidence="2 9"/>
<dbReference type="GO" id="GO:0004357">
    <property type="term" value="F:glutamate-cysteine ligase activity"/>
    <property type="evidence" value="ECO:0007669"/>
    <property type="project" value="UniProtKB-EC"/>
</dbReference>
<dbReference type="PANTHER" id="PTHR38761:SF1">
    <property type="entry name" value="GLUTAMATE--CYSTEINE LIGASE"/>
    <property type="match status" value="1"/>
</dbReference>
<proteinExistence type="inferred from homology"/>
<dbReference type="GO" id="GO:0006750">
    <property type="term" value="P:glutathione biosynthetic process"/>
    <property type="evidence" value="ECO:0007669"/>
    <property type="project" value="UniProtKB-UniPathway"/>
</dbReference>
<evidence type="ECO:0000256" key="7">
    <source>
        <dbReference type="ARBA" id="ARBA00048819"/>
    </source>
</evidence>
<comment type="caution">
    <text evidence="11">The sequence shown here is derived from an EMBL/GenBank/DDBJ whole genome shotgun (WGS) entry which is preliminary data.</text>
</comment>
<dbReference type="STRING" id="1423740.FC36_GL001214"/>
<dbReference type="Proteomes" id="UP000051048">
    <property type="component" value="Unassembled WGS sequence"/>
</dbReference>
<dbReference type="GO" id="GO:0046872">
    <property type="term" value="F:metal ion binding"/>
    <property type="evidence" value="ECO:0007669"/>
    <property type="project" value="TreeGrafter"/>
</dbReference>
<evidence type="ECO:0000313" key="11">
    <source>
        <dbReference type="EMBL" id="KRL77806.1"/>
    </source>
</evidence>
<dbReference type="PANTHER" id="PTHR38761">
    <property type="entry name" value="GLUTAMATE--CYSTEINE LIGASE"/>
    <property type="match status" value="1"/>
</dbReference>
<keyword evidence="5" id="KW-0547">Nucleotide-binding</keyword>
<keyword evidence="4 8" id="KW-0317">Glutathione biosynthesis</keyword>
<dbReference type="InterPro" id="IPR014746">
    <property type="entry name" value="Gln_synth/guanido_kin_cat_dom"/>
</dbReference>
<comment type="similarity">
    <text evidence="8">Belongs to the glutamate--cysteine ligase type 1 family.</text>
</comment>
<organism evidence="11 12">
    <name type="scientific">Ligilactobacillus equi DSM 15833 = JCM 10991</name>
    <dbReference type="NCBI Taxonomy" id="1423740"/>
    <lineage>
        <taxon>Bacteria</taxon>
        <taxon>Bacillati</taxon>
        <taxon>Bacillota</taxon>
        <taxon>Bacilli</taxon>
        <taxon>Lactobacillales</taxon>
        <taxon>Lactobacillaceae</taxon>
        <taxon>Ligilactobacillus</taxon>
    </lineage>
</organism>
<comment type="catalytic activity">
    <reaction evidence="7 9">
        <text>L-cysteine + L-glutamate + ATP = gamma-L-glutamyl-L-cysteine + ADP + phosphate + H(+)</text>
        <dbReference type="Rhea" id="RHEA:13285"/>
        <dbReference type="ChEBI" id="CHEBI:15378"/>
        <dbReference type="ChEBI" id="CHEBI:29985"/>
        <dbReference type="ChEBI" id="CHEBI:30616"/>
        <dbReference type="ChEBI" id="CHEBI:35235"/>
        <dbReference type="ChEBI" id="CHEBI:43474"/>
        <dbReference type="ChEBI" id="CHEBI:58173"/>
        <dbReference type="ChEBI" id="CHEBI:456216"/>
        <dbReference type="EC" id="6.3.2.2"/>
    </reaction>
</comment>
<evidence type="ECO:0000256" key="4">
    <source>
        <dbReference type="ARBA" id="ARBA00022684"/>
    </source>
</evidence>
<evidence type="ECO:0000256" key="8">
    <source>
        <dbReference type="RuleBase" id="RU003544"/>
    </source>
</evidence>
<keyword evidence="3 8" id="KW-0436">Ligase</keyword>
<dbReference type="EMBL" id="AZFH01000161">
    <property type="protein sequence ID" value="KRL77806.1"/>
    <property type="molecule type" value="Genomic_DNA"/>
</dbReference>
<dbReference type="InterPro" id="IPR007370">
    <property type="entry name" value="Glu_cys_ligase"/>
</dbReference>
<gene>
    <name evidence="11" type="ORF">FC36_GL001214</name>
</gene>
<dbReference type="AlphaFoldDB" id="A0A0R1TAR3"/>
<reference evidence="11 12" key="1">
    <citation type="journal article" date="2015" name="Genome Announc.">
        <title>Expanding the biotechnology potential of lactobacilli through comparative genomics of 213 strains and associated genera.</title>
        <authorList>
            <person name="Sun Z."/>
            <person name="Harris H.M."/>
            <person name="McCann A."/>
            <person name="Guo C."/>
            <person name="Argimon S."/>
            <person name="Zhang W."/>
            <person name="Yang X."/>
            <person name="Jeffery I.B."/>
            <person name="Cooney J.C."/>
            <person name="Kagawa T.F."/>
            <person name="Liu W."/>
            <person name="Song Y."/>
            <person name="Salvetti E."/>
            <person name="Wrobel A."/>
            <person name="Rasinkangas P."/>
            <person name="Parkhill J."/>
            <person name="Rea M.C."/>
            <person name="O'Sullivan O."/>
            <person name="Ritari J."/>
            <person name="Douillard F.P."/>
            <person name="Paul Ross R."/>
            <person name="Yang R."/>
            <person name="Briner A.E."/>
            <person name="Felis G.E."/>
            <person name="de Vos W.M."/>
            <person name="Barrangou R."/>
            <person name="Klaenhammer T.R."/>
            <person name="Caufield P.W."/>
            <person name="Cui Y."/>
            <person name="Zhang H."/>
            <person name="O'Toole P.W."/>
        </authorList>
    </citation>
    <scope>NUCLEOTIDE SEQUENCE [LARGE SCALE GENOMIC DNA]</scope>
    <source>
        <strain evidence="11 12">DSM 15833</strain>
    </source>
</reference>
<dbReference type="InterPro" id="IPR006334">
    <property type="entry name" value="Glut_cys_ligase"/>
</dbReference>
<feature type="domain" description="Glutamate--cysteine ligase" evidence="10">
    <location>
        <begin position="13"/>
        <end position="256"/>
    </location>
</feature>
<dbReference type="Pfam" id="PF04262">
    <property type="entry name" value="Glu_cys_ligase"/>
    <property type="match status" value="2"/>
</dbReference>
<name>A0A0R1TAR3_9LACO</name>
<evidence type="ECO:0000313" key="12">
    <source>
        <dbReference type="Proteomes" id="UP000051048"/>
    </source>
</evidence>
<evidence type="ECO:0000256" key="5">
    <source>
        <dbReference type="ARBA" id="ARBA00022741"/>
    </source>
</evidence>
<protein>
    <recommendedName>
        <fullName evidence="2 9">Glutamate--cysteine ligase</fullName>
        <ecNumber evidence="2 9">6.3.2.2</ecNumber>
    </recommendedName>
</protein>
<dbReference type="GO" id="GO:0005829">
    <property type="term" value="C:cytosol"/>
    <property type="evidence" value="ECO:0007669"/>
    <property type="project" value="TreeGrafter"/>
</dbReference>
<sequence length="459" mass="51911">MIKMFSRIGQLIFDNEAVAQTSDFTMGLEIEMQRIDEEGNFSKEPYPAGIGDEKTNPWITTDYLEVMTEVVTPSAEHAIDAMHYLYGINTALRVALAPGEMLWPLSMPPALPADKSPENLAKENLVFAKAGPAKEAYLVEWAKRRGWSQGTPCGVHINLSISEHIIKLVLQNFPERFRNETEVRNHLYTVVAQGFVRYRWFITYLFGASPVAEANYFEKDKELPHAVRSLRQSSQGFGTKFSGDYSSVKAYVARIEAGAKDGTLISDYEFHGPVRLKGGKNLQDLKKNGIDYIELRMLDLDPSSSVGVRTSTLRFIRLLASYFIMNPAIKEDEVNAIMSRADEMNNEVALEAPTQPTRYQNKALAFLQTLAAYANRIQLGPEYQELLDDLEDRIENPRTTPAAKLMNYVEDGSLRKYAVRKARHYQNAALQTISPFQGFEREEPLTATELRQGLFKGNW</sequence>
<accession>A0A0R1TAR3</accession>
<feature type="domain" description="Glutamate--cysteine ligase" evidence="10">
    <location>
        <begin position="265"/>
        <end position="333"/>
    </location>
</feature>
<evidence type="ECO:0000256" key="6">
    <source>
        <dbReference type="ARBA" id="ARBA00022840"/>
    </source>
</evidence>
<dbReference type="Gene3D" id="3.30.590.20">
    <property type="match status" value="1"/>
</dbReference>
<evidence type="ECO:0000256" key="9">
    <source>
        <dbReference type="RuleBase" id="RU004391"/>
    </source>
</evidence>
<dbReference type="GO" id="GO:0005524">
    <property type="term" value="F:ATP binding"/>
    <property type="evidence" value="ECO:0007669"/>
    <property type="project" value="UniProtKB-KW"/>
</dbReference>
<dbReference type="SUPFAM" id="SSF55931">
    <property type="entry name" value="Glutamine synthetase/guanido kinase"/>
    <property type="match status" value="1"/>
</dbReference>
<comment type="pathway">
    <text evidence="1 9">Sulfur metabolism; glutathione biosynthesis; glutathione from L-cysteine and L-glutamate: step 1/2.</text>
</comment>
<evidence type="ECO:0000256" key="2">
    <source>
        <dbReference type="ARBA" id="ARBA00012220"/>
    </source>
</evidence>
<evidence type="ECO:0000259" key="10">
    <source>
        <dbReference type="Pfam" id="PF04262"/>
    </source>
</evidence>
<evidence type="ECO:0000256" key="1">
    <source>
        <dbReference type="ARBA" id="ARBA00005006"/>
    </source>
</evidence>
<evidence type="ECO:0000256" key="3">
    <source>
        <dbReference type="ARBA" id="ARBA00022598"/>
    </source>
</evidence>